<feature type="domain" description="Tryptophan synthase beta chain-like PALP" evidence="3">
    <location>
        <begin position="1"/>
        <end position="57"/>
    </location>
</feature>
<reference evidence="4 5" key="1">
    <citation type="submission" date="2019-03" db="EMBL/GenBank/DDBJ databases">
        <title>Metabolic potential of uncultured bacteria and archaea associated with petroleum seepage in deep-sea sediments.</title>
        <authorList>
            <person name="Dong X."/>
            <person name="Hubert C."/>
        </authorList>
    </citation>
    <scope>NUCLEOTIDE SEQUENCE [LARGE SCALE GENOMIC DNA]</scope>
    <source>
        <strain evidence="4">E29_bin36</strain>
    </source>
</reference>
<dbReference type="GO" id="GO:1901605">
    <property type="term" value="P:alpha-amino acid metabolic process"/>
    <property type="evidence" value="ECO:0007669"/>
    <property type="project" value="UniProtKB-ARBA"/>
</dbReference>
<dbReference type="EMBL" id="SOIP01000243">
    <property type="protein sequence ID" value="TET81399.1"/>
    <property type="molecule type" value="Genomic_DNA"/>
</dbReference>
<evidence type="ECO:0000259" key="3">
    <source>
        <dbReference type="Pfam" id="PF00291"/>
    </source>
</evidence>
<organism evidence="4 5">
    <name type="scientific">candidate division TA06 bacterium</name>
    <dbReference type="NCBI Taxonomy" id="2250710"/>
    <lineage>
        <taxon>Bacteria</taxon>
        <taxon>Bacteria division TA06</taxon>
    </lineage>
</organism>
<dbReference type="Gene3D" id="3.40.50.1100">
    <property type="match status" value="1"/>
</dbReference>
<protein>
    <submittedName>
        <fullName evidence="4">Pyridoxal-phosphate dependent enzyme</fullName>
    </submittedName>
</protein>
<accession>A0A523XR90</accession>
<evidence type="ECO:0000313" key="5">
    <source>
        <dbReference type="Proteomes" id="UP000315534"/>
    </source>
</evidence>
<evidence type="ECO:0000313" key="4">
    <source>
        <dbReference type="EMBL" id="TET81399.1"/>
    </source>
</evidence>
<proteinExistence type="predicted"/>
<sequence>DELVTVSEEDAFGTCRRLALEEGIFAGITSGATAHVSLDLARRKEFEGKLIVCIFADTGERYLSVEGLY</sequence>
<evidence type="ECO:0000256" key="1">
    <source>
        <dbReference type="ARBA" id="ARBA00001933"/>
    </source>
</evidence>
<dbReference type="InterPro" id="IPR001926">
    <property type="entry name" value="TrpB-like_PALP"/>
</dbReference>
<feature type="non-terminal residue" evidence="4">
    <location>
        <position position="1"/>
    </location>
</feature>
<gene>
    <name evidence="4" type="ORF">E3J38_03970</name>
</gene>
<evidence type="ECO:0000256" key="2">
    <source>
        <dbReference type="ARBA" id="ARBA00022898"/>
    </source>
</evidence>
<name>A0A523XR90_UNCT6</name>
<dbReference type="AlphaFoldDB" id="A0A523XR90"/>
<keyword evidence="2" id="KW-0663">Pyridoxal phosphate</keyword>
<comment type="caution">
    <text evidence="4">The sequence shown here is derived from an EMBL/GenBank/DDBJ whole genome shotgun (WGS) entry which is preliminary data.</text>
</comment>
<dbReference type="InterPro" id="IPR050214">
    <property type="entry name" value="Cys_Synth/Cystath_Beta-Synth"/>
</dbReference>
<dbReference type="Pfam" id="PF00291">
    <property type="entry name" value="PALP"/>
    <property type="match status" value="1"/>
</dbReference>
<dbReference type="Proteomes" id="UP000315534">
    <property type="component" value="Unassembled WGS sequence"/>
</dbReference>
<comment type="cofactor">
    <cofactor evidence="1">
        <name>pyridoxal 5'-phosphate</name>
        <dbReference type="ChEBI" id="CHEBI:597326"/>
    </cofactor>
</comment>
<dbReference type="SUPFAM" id="SSF53686">
    <property type="entry name" value="Tryptophan synthase beta subunit-like PLP-dependent enzymes"/>
    <property type="match status" value="1"/>
</dbReference>
<dbReference type="PANTHER" id="PTHR10314">
    <property type="entry name" value="CYSTATHIONINE BETA-SYNTHASE"/>
    <property type="match status" value="1"/>
</dbReference>
<dbReference type="InterPro" id="IPR036052">
    <property type="entry name" value="TrpB-like_PALP_sf"/>
</dbReference>